<dbReference type="GO" id="GO:0034993">
    <property type="term" value="C:meiotic nuclear membrane microtubule tethering complex"/>
    <property type="evidence" value="ECO:0007669"/>
    <property type="project" value="TreeGrafter"/>
</dbReference>
<dbReference type="PANTHER" id="PTHR12911">
    <property type="entry name" value="SAD1/UNC-84-LIKE PROTEIN-RELATED"/>
    <property type="match status" value="1"/>
</dbReference>
<evidence type="ECO:0000256" key="3">
    <source>
        <dbReference type="ARBA" id="ARBA00022989"/>
    </source>
</evidence>
<evidence type="ECO:0000313" key="9">
    <source>
        <dbReference type="Proteomes" id="UP000325313"/>
    </source>
</evidence>
<dbReference type="Proteomes" id="UP000325313">
    <property type="component" value="Unassembled WGS sequence"/>
</dbReference>
<dbReference type="GO" id="GO:0043495">
    <property type="term" value="F:protein-membrane adaptor activity"/>
    <property type="evidence" value="ECO:0007669"/>
    <property type="project" value="TreeGrafter"/>
</dbReference>
<accession>A0A5B0PNE2</accession>
<evidence type="ECO:0000256" key="4">
    <source>
        <dbReference type="ARBA" id="ARBA00023136"/>
    </source>
</evidence>
<dbReference type="AlphaFoldDB" id="A0A5B0PNE2"/>
<evidence type="ECO:0000313" key="8">
    <source>
        <dbReference type="EMBL" id="KAA1102313.1"/>
    </source>
</evidence>
<evidence type="ECO:0000259" key="7">
    <source>
        <dbReference type="PROSITE" id="PS51469"/>
    </source>
</evidence>
<keyword evidence="3 6" id="KW-1133">Transmembrane helix</keyword>
<dbReference type="PANTHER" id="PTHR12911:SF8">
    <property type="entry name" value="KLAROID PROTEIN-RELATED"/>
    <property type="match status" value="1"/>
</dbReference>
<dbReference type="InterPro" id="IPR012919">
    <property type="entry name" value="SUN_dom"/>
</dbReference>
<evidence type="ECO:0000256" key="1">
    <source>
        <dbReference type="ARBA" id="ARBA00004370"/>
    </source>
</evidence>
<dbReference type="Pfam" id="PF07738">
    <property type="entry name" value="Sad1_UNC"/>
    <property type="match status" value="1"/>
</dbReference>
<name>A0A5B0PNE2_PUCGR</name>
<organism evidence="8 9">
    <name type="scientific">Puccinia graminis f. sp. tritici</name>
    <dbReference type="NCBI Taxonomy" id="56615"/>
    <lineage>
        <taxon>Eukaryota</taxon>
        <taxon>Fungi</taxon>
        <taxon>Dikarya</taxon>
        <taxon>Basidiomycota</taxon>
        <taxon>Pucciniomycotina</taxon>
        <taxon>Pucciniomycetes</taxon>
        <taxon>Pucciniales</taxon>
        <taxon>Pucciniaceae</taxon>
        <taxon>Puccinia</taxon>
    </lineage>
</organism>
<evidence type="ECO:0000256" key="6">
    <source>
        <dbReference type="SAM" id="Phobius"/>
    </source>
</evidence>
<comment type="subcellular location">
    <subcellularLocation>
        <location evidence="1">Membrane</location>
    </subcellularLocation>
</comment>
<proteinExistence type="predicted"/>
<dbReference type="PROSITE" id="PS51469">
    <property type="entry name" value="SUN"/>
    <property type="match status" value="1"/>
</dbReference>
<keyword evidence="2 6" id="KW-0812">Transmembrane</keyword>
<evidence type="ECO:0000256" key="5">
    <source>
        <dbReference type="SAM" id="MobiDB-lite"/>
    </source>
</evidence>
<sequence>MRESAAMYTPQSNRPRQLSHDARRTNPKSDGTFGRKAAIGWKWLKKNWFSISGIVIGFIVLIITTRKESSLDEKVTLLNQRLVSLEEQGLNTAADIKSLIDAMLDVVKRSEFEEALLLTENRGGRMSGQAKQEGHESIVYPRKDFASFSAGASIIDTLTSPTWSNDREIQPSKFTLFKKSQKVFGSPPLTVLVSDLSLGICWPFHGTTGQVGIRLSRTIWVEGITIGHVPRSLAYDI</sequence>
<feature type="transmembrane region" description="Helical" evidence="6">
    <location>
        <begin position="48"/>
        <end position="65"/>
    </location>
</feature>
<dbReference type="InterPro" id="IPR045119">
    <property type="entry name" value="SUN1-5"/>
</dbReference>
<reference evidence="8 9" key="1">
    <citation type="submission" date="2019-05" db="EMBL/GenBank/DDBJ databases">
        <title>Emergence of the Ug99 lineage of the wheat stem rust pathogen through somatic hybridization.</title>
        <authorList>
            <person name="Li F."/>
            <person name="Upadhyaya N.M."/>
            <person name="Sperschneider J."/>
            <person name="Matny O."/>
            <person name="Nguyen-Phuc H."/>
            <person name="Mago R."/>
            <person name="Raley C."/>
            <person name="Miller M.E."/>
            <person name="Silverstein K.A.T."/>
            <person name="Henningsen E."/>
            <person name="Hirsch C.D."/>
            <person name="Visser B."/>
            <person name="Pretorius Z.A."/>
            <person name="Steffenson B.J."/>
            <person name="Schwessinger B."/>
            <person name="Dodds P.N."/>
            <person name="Figueroa M."/>
        </authorList>
    </citation>
    <scope>NUCLEOTIDE SEQUENCE [LARGE SCALE GENOMIC DNA]</scope>
    <source>
        <strain evidence="8 9">Ug99</strain>
    </source>
</reference>
<gene>
    <name evidence="8" type="ORF">PGTUg99_025212</name>
</gene>
<comment type="caution">
    <text evidence="8">The sequence shown here is derived from an EMBL/GenBank/DDBJ whole genome shotgun (WGS) entry which is preliminary data.</text>
</comment>
<feature type="domain" description="SUN" evidence="7">
    <location>
        <begin position="151"/>
        <end position="237"/>
    </location>
</feature>
<dbReference type="Gene3D" id="2.60.120.260">
    <property type="entry name" value="Galactose-binding domain-like"/>
    <property type="match status" value="1"/>
</dbReference>
<dbReference type="EMBL" id="VDEP01000338">
    <property type="protein sequence ID" value="KAA1102313.1"/>
    <property type="molecule type" value="Genomic_DNA"/>
</dbReference>
<keyword evidence="4 6" id="KW-0472">Membrane</keyword>
<evidence type="ECO:0000256" key="2">
    <source>
        <dbReference type="ARBA" id="ARBA00022692"/>
    </source>
</evidence>
<protein>
    <recommendedName>
        <fullName evidence="7">SUN domain-containing protein</fullName>
    </recommendedName>
</protein>
<feature type="region of interest" description="Disordered" evidence="5">
    <location>
        <begin position="1"/>
        <end position="31"/>
    </location>
</feature>